<proteinExistence type="predicted"/>
<feature type="non-terminal residue" evidence="1">
    <location>
        <position position="1"/>
    </location>
</feature>
<sequence length="69" mass="7864">PPVYNKSAPILYYFLSNLEKKVEIPLLNKCSINEHTTYSIKGTEDILQIIKEGKSDPDLISKAQKIENE</sequence>
<accession>A0ACA9MPF6</accession>
<reference evidence="1" key="1">
    <citation type="submission" date="2021-06" db="EMBL/GenBank/DDBJ databases">
        <authorList>
            <person name="Kallberg Y."/>
            <person name="Tangrot J."/>
            <person name="Rosling A."/>
        </authorList>
    </citation>
    <scope>NUCLEOTIDE SEQUENCE</scope>
    <source>
        <strain evidence="1">AU212A</strain>
    </source>
</reference>
<protein>
    <submittedName>
        <fullName evidence="1">3587_t:CDS:1</fullName>
    </submittedName>
</protein>
<evidence type="ECO:0000313" key="2">
    <source>
        <dbReference type="Proteomes" id="UP000789860"/>
    </source>
</evidence>
<keyword evidence="2" id="KW-1185">Reference proteome</keyword>
<comment type="caution">
    <text evidence="1">The sequence shown here is derived from an EMBL/GenBank/DDBJ whole genome shotgun (WGS) entry which is preliminary data.</text>
</comment>
<organism evidence="1 2">
    <name type="scientific">Scutellospora calospora</name>
    <dbReference type="NCBI Taxonomy" id="85575"/>
    <lineage>
        <taxon>Eukaryota</taxon>
        <taxon>Fungi</taxon>
        <taxon>Fungi incertae sedis</taxon>
        <taxon>Mucoromycota</taxon>
        <taxon>Glomeromycotina</taxon>
        <taxon>Glomeromycetes</taxon>
        <taxon>Diversisporales</taxon>
        <taxon>Gigasporaceae</taxon>
        <taxon>Scutellospora</taxon>
    </lineage>
</organism>
<evidence type="ECO:0000313" key="1">
    <source>
        <dbReference type="EMBL" id="CAG8589909.1"/>
    </source>
</evidence>
<name>A0ACA9MPF6_9GLOM</name>
<dbReference type="Proteomes" id="UP000789860">
    <property type="component" value="Unassembled WGS sequence"/>
</dbReference>
<dbReference type="EMBL" id="CAJVPM010012699">
    <property type="protein sequence ID" value="CAG8589909.1"/>
    <property type="molecule type" value="Genomic_DNA"/>
</dbReference>
<gene>
    <name evidence="1" type="ORF">SCALOS_LOCUS6540</name>
</gene>